<keyword evidence="1" id="KW-0134">Cell wall</keyword>
<comment type="caution">
    <text evidence="7">The sequence shown here is derived from an EMBL/GenBank/DDBJ whole genome shotgun (WGS) entry which is preliminary data.</text>
</comment>
<dbReference type="Pfam" id="PF11949">
    <property type="entry name" value="DUF3466"/>
    <property type="match status" value="1"/>
</dbReference>
<keyword evidence="4" id="KW-0472">Membrane</keyword>
<dbReference type="EMBL" id="BAABFC010000001">
    <property type="protein sequence ID" value="GAA4492915.1"/>
    <property type="molecule type" value="Genomic_DNA"/>
</dbReference>
<proteinExistence type="predicted"/>
<feature type="domain" description="Gram-positive cocci surface proteins LPxTG" evidence="6">
    <location>
        <begin position="531"/>
        <end position="566"/>
    </location>
</feature>
<evidence type="ECO:0000256" key="5">
    <source>
        <dbReference type="SAM" id="SignalP"/>
    </source>
</evidence>
<dbReference type="PROSITE" id="PS51257">
    <property type="entry name" value="PROKAR_LIPOPROTEIN"/>
    <property type="match status" value="1"/>
</dbReference>
<keyword evidence="2" id="KW-0964">Secreted</keyword>
<feature type="transmembrane region" description="Helical" evidence="4">
    <location>
        <begin position="541"/>
        <end position="559"/>
    </location>
</feature>
<accession>A0ABP8PW28</accession>
<keyword evidence="4" id="KW-0812">Transmembrane</keyword>
<protein>
    <submittedName>
        <fullName evidence="7">DUF3466 family protein</fullName>
    </submittedName>
</protein>
<name>A0ABP8PW28_9GAMM</name>
<feature type="chain" id="PRO_5046966574" evidence="5">
    <location>
        <begin position="21"/>
        <end position="566"/>
    </location>
</feature>
<sequence length="566" mass="60770">MNKKQTLVALAVLTSCAAQAQDPFFTIEEVVSASDIAGNFGPWARAMSKEDKTVAAFDVTNDWFSFFNMAPIGMDLAHRMGYERYCSSVLADDVCNTYWNKTDNRAKQWRLDTISYVAQTESLVDGSSTSEQDGIVTTMGNTADERAGYTVSDSATSNNYHPRTAFVTLPGLDQLSLPAAHEFDGVGGFSSAYSLLPLDNDRYLVGGTANTSTKGPDSALATCYDGDTGQSEDYPLCPGFNTQATFWLVDGDNGDFTTTQATAYYSTNSSLLQTASVMSMAKVGDDYYAVGYSSTKEAGSASTSGRNVAVVWPLTLADDTLTIGSLTKIPLSKNAPGEGDEVLRHTWAVAINEDGWVIGNQKYSSVKGRNIPIEMFVYNVTTGETADIPFENSPNRGSNSEAGGLNNNGLVVGWRDERSETAPVYEGAPRMQEAFLYNINTGSSWYLNDLICGTDNDGANACVQNGKYYYLAYANAIADDGTIAATAYRYDSETDWENQNNPTTVTVRLTPNESFDTDGDVPDSAVVTNQLPSTDLGENDGGGALGLGLLAGLLGVGLIRRRKSSK</sequence>
<keyword evidence="8" id="KW-1185">Reference proteome</keyword>
<evidence type="ECO:0000256" key="2">
    <source>
        <dbReference type="ARBA" id="ARBA00022525"/>
    </source>
</evidence>
<feature type="signal peptide" evidence="5">
    <location>
        <begin position="1"/>
        <end position="20"/>
    </location>
</feature>
<evidence type="ECO:0000313" key="7">
    <source>
        <dbReference type="EMBL" id="GAA4492915.1"/>
    </source>
</evidence>
<dbReference type="InterPro" id="IPR022562">
    <property type="entry name" value="DUF3466"/>
</dbReference>
<dbReference type="InterPro" id="IPR019931">
    <property type="entry name" value="LPXTG_anchor"/>
</dbReference>
<reference evidence="8" key="1">
    <citation type="journal article" date="2019" name="Int. J. Syst. Evol. Microbiol.">
        <title>The Global Catalogue of Microorganisms (GCM) 10K type strain sequencing project: providing services to taxonomists for standard genome sequencing and annotation.</title>
        <authorList>
            <consortium name="The Broad Institute Genomics Platform"/>
            <consortium name="The Broad Institute Genome Sequencing Center for Infectious Disease"/>
            <person name="Wu L."/>
            <person name="Ma J."/>
        </authorList>
    </citation>
    <scope>NUCLEOTIDE SEQUENCE [LARGE SCALE GENOMIC DNA]</scope>
    <source>
        <strain evidence="8">JCM 32226</strain>
    </source>
</reference>
<evidence type="ECO:0000256" key="1">
    <source>
        <dbReference type="ARBA" id="ARBA00022512"/>
    </source>
</evidence>
<evidence type="ECO:0000256" key="3">
    <source>
        <dbReference type="ARBA" id="ARBA00023088"/>
    </source>
</evidence>
<organism evidence="7 8">
    <name type="scientific">Pseudaeromonas paramecii</name>
    <dbReference type="NCBI Taxonomy" id="2138166"/>
    <lineage>
        <taxon>Bacteria</taxon>
        <taxon>Pseudomonadati</taxon>
        <taxon>Pseudomonadota</taxon>
        <taxon>Gammaproteobacteria</taxon>
        <taxon>Aeromonadales</taxon>
        <taxon>Aeromonadaceae</taxon>
        <taxon>Pseudaeromonas</taxon>
    </lineage>
</organism>
<dbReference type="RefSeq" id="WP_345009209.1">
    <property type="nucleotide sequence ID" value="NZ_BAABFC010000001.1"/>
</dbReference>
<evidence type="ECO:0000256" key="4">
    <source>
        <dbReference type="SAM" id="Phobius"/>
    </source>
</evidence>
<keyword evidence="4" id="KW-1133">Transmembrane helix</keyword>
<evidence type="ECO:0000259" key="6">
    <source>
        <dbReference type="PROSITE" id="PS50847"/>
    </source>
</evidence>
<evidence type="ECO:0000313" key="8">
    <source>
        <dbReference type="Proteomes" id="UP001501321"/>
    </source>
</evidence>
<dbReference type="PROSITE" id="PS50847">
    <property type="entry name" value="GRAM_POS_ANCHORING"/>
    <property type="match status" value="1"/>
</dbReference>
<keyword evidence="3" id="KW-0572">Peptidoglycan-anchor</keyword>
<keyword evidence="5" id="KW-0732">Signal</keyword>
<gene>
    <name evidence="7" type="ORF">GCM10023095_02260</name>
</gene>
<dbReference type="Proteomes" id="UP001501321">
    <property type="component" value="Unassembled WGS sequence"/>
</dbReference>